<dbReference type="GO" id="GO:0005794">
    <property type="term" value="C:Golgi apparatus"/>
    <property type="evidence" value="ECO:0007669"/>
    <property type="project" value="TreeGrafter"/>
</dbReference>
<dbReference type="Proteomes" id="UP000437017">
    <property type="component" value="Unassembled WGS sequence"/>
</dbReference>
<keyword evidence="8" id="KW-1133">Transmembrane helix</keyword>
<evidence type="ECO:0000256" key="7">
    <source>
        <dbReference type="ARBA" id="ARBA00022968"/>
    </source>
</evidence>
<dbReference type="GO" id="GO:0031982">
    <property type="term" value="C:vesicle"/>
    <property type="evidence" value="ECO:0007669"/>
    <property type="project" value="TreeGrafter"/>
</dbReference>
<evidence type="ECO:0000313" key="15">
    <source>
        <dbReference type="Proteomes" id="UP000437017"/>
    </source>
</evidence>
<evidence type="ECO:0000256" key="11">
    <source>
        <dbReference type="PIRSR" id="PIRSR605076-1"/>
    </source>
</evidence>
<dbReference type="PANTHER" id="PTHR10462">
    <property type="entry name" value="GLYCOSYLTRANSFERASE-RELATED"/>
    <property type="match status" value="1"/>
</dbReference>
<name>A0A643C1C5_BALPH</name>
<dbReference type="InterPro" id="IPR029044">
    <property type="entry name" value="Nucleotide-diphossugar_trans"/>
</dbReference>
<feature type="chain" id="PRO_5024979569" description="Glycosyltransferase 6 domain-containing protein 1" evidence="13">
    <location>
        <begin position="23"/>
        <end position="311"/>
    </location>
</feature>
<dbReference type="GO" id="GO:0016758">
    <property type="term" value="F:hexosyltransferase activity"/>
    <property type="evidence" value="ECO:0007669"/>
    <property type="project" value="InterPro"/>
</dbReference>
<feature type="binding site" evidence="12">
    <location>
        <begin position="85"/>
        <end position="87"/>
    </location>
    <ligand>
        <name>UDP-N-acetyl-alpha-D-galactosamine</name>
        <dbReference type="ChEBI" id="CHEBI:67138"/>
    </ligand>
</feature>
<dbReference type="InterPro" id="IPR005076">
    <property type="entry name" value="Glyco_trans_6"/>
</dbReference>
<evidence type="ECO:0000256" key="6">
    <source>
        <dbReference type="ARBA" id="ARBA00022692"/>
    </source>
</evidence>
<organism evidence="14 15">
    <name type="scientific">Balaenoptera physalus</name>
    <name type="common">Fin whale</name>
    <name type="synonym">Balaena physalus</name>
    <dbReference type="NCBI Taxonomy" id="9770"/>
    <lineage>
        <taxon>Eukaryota</taxon>
        <taxon>Metazoa</taxon>
        <taxon>Chordata</taxon>
        <taxon>Craniata</taxon>
        <taxon>Vertebrata</taxon>
        <taxon>Euteleostomi</taxon>
        <taxon>Mammalia</taxon>
        <taxon>Eutheria</taxon>
        <taxon>Laurasiatheria</taxon>
        <taxon>Artiodactyla</taxon>
        <taxon>Whippomorpha</taxon>
        <taxon>Cetacea</taxon>
        <taxon>Mysticeti</taxon>
        <taxon>Balaenopteridae</taxon>
        <taxon>Balaenoptera</taxon>
    </lineage>
</organism>
<feature type="non-terminal residue" evidence="14">
    <location>
        <position position="1"/>
    </location>
</feature>
<evidence type="ECO:0000256" key="1">
    <source>
        <dbReference type="ARBA" id="ARBA00001936"/>
    </source>
</evidence>
<dbReference type="FunFam" id="3.90.550.10:FF:000022">
    <property type="entry name" value="Histo-blood group ABO system transferase"/>
    <property type="match status" value="1"/>
</dbReference>
<gene>
    <name evidence="14" type="ORF">E2I00_001775</name>
</gene>
<evidence type="ECO:0000256" key="9">
    <source>
        <dbReference type="ARBA" id="ARBA00023136"/>
    </source>
</evidence>
<evidence type="ECO:0000256" key="8">
    <source>
        <dbReference type="ARBA" id="ARBA00022989"/>
    </source>
</evidence>
<sequence>ETMNSKRKMLLSILCLSSLVLLERYFRKSQVEELQLSNWFNPRKRPDVITATNCLAPIVWEGTFSRQVLEKHYRKKNLTLGLAVFAIGRFSDQYLELLLRSVDKYFMTGYRVVFYIMLDTLLRLPQLERGPLRQFRVFTVTEDSWPDDVHMMRMKSLGKHIVQDIQGEVDFLFSMTVTQILQNDVGVEVLGTSVAQLHAWWYFKNPGSFPYERRPKSAACIPFGQGDFYYDGAFVGRTPLEILNLVEEYLKSVIHDLKLGLNSTYEKYLNKYFFLRKPTKLLSPEYNWDAEFYPPPQVQYVKVAQQSKRRF</sequence>
<keyword evidence="5" id="KW-0808">Transferase</keyword>
<keyword evidence="13" id="KW-0732">Signal</keyword>
<evidence type="ECO:0000256" key="4">
    <source>
        <dbReference type="ARBA" id="ARBA00022676"/>
    </source>
</evidence>
<dbReference type="OrthoDB" id="10013941at2759"/>
<protein>
    <recommendedName>
        <fullName evidence="16">Glycosyltransferase 6 domain-containing protein 1</fullName>
    </recommendedName>
</protein>
<keyword evidence="10" id="KW-0325">Glycoprotein</keyword>
<dbReference type="AlphaFoldDB" id="A0A643C1C5"/>
<comment type="subcellular location">
    <subcellularLocation>
        <location evidence="2">Membrane</location>
        <topology evidence="2">Single-pass type II membrane protein</topology>
    </subcellularLocation>
</comment>
<keyword evidence="6" id="KW-0812">Transmembrane</keyword>
<keyword evidence="4" id="KW-0328">Glycosyltransferase</keyword>
<feature type="signal peptide" evidence="13">
    <location>
        <begin position="1"/>
        <end position="22"/>
    </location>
</feature>
<evidence type="ECO:0000256" key="5">
    <source>
        <dbReference type="ARBA" id="ARBA00022679"/>
    </source>
</evidence>
<comment type="similarity">
    <text evidence="3">Belongs to the glycosyltransferase 6 family.</text>
</comment>
<accession>A0A643C1C5</accession>
<dbReference type="PANTHER" id="PTHR10462:SF27">
    <property type="entry name" value="GLYCOSYLTRANSFERASE 6 DOMAIN-CONTAINING PROTEIN 1-RELATED"/>
    <property type="match status" value="1"/>
</dbReference>
<evidence type="ECO:0000256" key="3">
    <source>
        <dbReference type="ARBA" id="ARBA00010413"/>
    </source>
</evidence>
<evidence type="ECO:0000256" key="13">
    <source>
        <dbReference type="SAM" id="SignalP"/>
    </source>
</evidence>
<evidence type="ECO:0000256" key="2">
    <source>
        <dbReference type="ARBA" id="ARBA00004606"/>
    </source>
</evidence>
<keyword evidence="9" id="KW-0472">Membrane</keyword>
<evidence type="ECO:0000313" key="14">
    <source>
        <dbReference type="EMBL" id="KAB0394071.1"/>
    </source>
</evidence>
<comment type="cofactor">
    <cofactor evidence="1">
        <name>Mn(2+)</name>
        <dbReference type="ChEBI" id="CHEBI:29035"/>
    </cofactor>
</comment>
<reference evidence="14 15" key="1">
    <citation type="journal article" date="2019" name="PLoS ONE">
        <title>Genomic analyses reveal an absence of contemporary introgressive admixture between fin whales and blue whales, despite known hybrids.</title>
        <authorList>
            <person name="Westbury M.V."/>
            <person name="Petersen B."/>
            <person name="Lorenzen E.D."/>
        </authorList>
    </citation>
    <scope>NUCLEOTIDE SEQUENCE [LARGE SCALE GENOMIC DNA]</scope>
    <source>
        <strain evidence="14">FinWhale-01</strain>
    </source>
</reference>
<feature type="active site" description="Nucleophile" evidence="11">
    <location>
        <position position="266"/>
    </location>
</feature>
<comment type="caution">
    <text evidence="14">The sequence shown here is derived from an EMBL/GenBank/DDBJ whole genome shotgun (WGS) entry which is preliminary data.</text>
</comment>
<evidence type="ECO:0008006" key="16">
    <source>
        <dbReference type="Google" id="ProtNLM"/>
    </source>
</evidence>
<dbReference type="EMBL" id="SGJD01002914">
    <property type="protein sequence ID" value="KAB0394071.1"/>
    <property type="molecule type" value="Genomic_DNA"/>
</dbReference>
<keyword evidence="7" id="KW-0735">Signal-anchor</keyword>
<evidence type="ECO:0000256" key="12">
    <source>
        <dbReference type="PIRSR" id="PIRSR605076-2"/>
    </source>
</evidence>
<feature type="binding site" evidence="12">
    <location>
        <position position="289"/>
    </location>
    <ligand>
        <name>an alpha-L-fucosyl-(1-&gt;2)-beta-D-galactosyl derivative</name>
        <dbReference type="ChEBI" id="CHEBI:140327"/>
    </ligand>
</feature>
<feature type="binding site" evidence="12">
    <location>
        <position position="90"/>
    </location>
    <ligand>
        <name>UDP-N-acetyl-alpha-D-galactosamine</name>
        <dbReference type="ChEBI" id="CHEBI:67138"/>
    </ligand>
</feature>
<dbReference type="GO" id="GO:0005975">
    <property type="term" value="P:carbohydrate metabolic process"/>
    <property type="evidence" value="ECO:0007669"/>
    <property type="project" value="InterPro"/>
</dbReference>
<feature type="binding site" evidence="12">
    <location>
        <position position="198"/>
    </location>
    <ligand>
        <name>an alpha-L-fucosyl-(1-&gt;2)-beta-D-galactosyl derivative</name>
        <dbReference type="ChEBI" id="CHEBI:140327"/>
    </ligand>
</feature>
<dbReference type="GO" id="GO:0016020">
    <property type="term" value="C:membrane"/>
    <property type="evidence" value="ECO:0007669"/>
    <property type="project" value="UniProtKB-SubCell"/>
</dbReference>
<feature type="binding site" evidence="12">
    <location>
        <position position="266"/>
    </location>
    <ligand>
        <name>an alpha-L-fucosyl-(1-&gt;2)-beta-D-galactosyl derivative</name>
        <dbReference type="ChEBI" id="CHEBI:140327"/>
    </ligand>
</feature>
<dbReference type="Pfam" id="PF03414">
    <property type="entry name" value="Glyco_transf_6"/>
    <property type="match status" value="1"/>
</dbReference>
<dbReference type="Gene3D" id="3.90.550.10">
    <property type="entry name" value="Spore Coat Polysaccharide Biosynthesis Protein SpsA, Chain A"/>
    <property type="match status" value="1"/>
</dbReference>
<proteinExistence type="inferred from homology"/>
<dbReference type="SUPFAM" id="SSF53448">
    <property type="entry name" value="Nucleotide-diphospho-sugar transferases"/>
    <property type="match status" value="1"/>
</dbReference>
<evidence type="ECO:0000256" key="10">
    <source>
        <dbReference type="ARBA" id="ARBA00023180"/>
    </source>
</evidence>
<keyword evidence="15" id="KW-1185">Reference proteome</keyword>